<dbReference type="KEGG" id="smx:SM11_pC0132"/>
<organism evidence="1 2">
    <name type="scientific">Sinorhizobium meliloti (strain SM11)</name>
    <dbReference type="NCBI Taxonomy" id="707241"/>
    <lineage>
        <taxon>Bacteria</taxon>
        <taxon>Pseudomonadati</taxon>
        <taxon>Pseudomonadota</taxon>
        <taxon>Alphaproteobacteria</taxon>
        <taxon>Hyphomicrobiales</taxon>
        <taxon>Rhizobiaceae</taxon>
        <taxon>Sinorhizobium/Ensifer group</taxon>
        <taxon>Sinorhizobium</taxon>
    </lineage>
</organism>
<gene>
    <name evidence="1" type="ordered locus">SM11_pC0132</name>
</gene>
<sequence length="185" mass="20804">MKTFGLIVRNGTRRIFDPNVRELLENQTTLVQIILPLLDAWRDLRKRAAILERQLIAEGAAEPGYKDALYLPSPVSRDAGLQIWPRGAIEGRQRDIAAYLPAQSDISEHELLQKLIRRLQAARRRMRLATIGAAGGPTKIPTMVAMIPPDRRCRVGRCCSARPRLAVASCNPPLSRFWFTLPALF</sequence>
<evidence type="ECO:0000313" key="2">
    <source>
        <dbReference type="Proteomes" id="UP000009045"/>
    </source>
</evidence>
<name>F7XBA2_SINMM</name>
<reference evidence="1 2" key="1">
    <citation type="journal article" date="2011" name="J. Biotechnol.">
        <title>The complete genome sequence of the dominant Sinorhizobium meliloti field isolate SM11 extends the S. meliloti pan-genome.</title>
        <authorList>
            <person name="Schneiker-Bekel S."/>
            <person name="Wibberg D."/>
            <person name="Bekel T."/>
            <person name="Blom J."/>
            <person name="Linke B."/>
            <person name="Neuweger H."/>
            <person name="Stiens M."/>
            <person name="Vorholter F.J."/>
            <person name="Weidner S."/>
            <person name="Goesmann A."/>
            <person name="Puhler A."/>
            <person name="Schluter A."/>
        </authorList>
    </citation>
    <scope>NUCLEOTIDE SEQUENCE [LARGE SCALE GENOMIC DNA]</scope>
    <source>
        <strain evidence="1 2">SM11</strain>
        <plasmid evidence="2">pSmeSM11c</plasmid>
    </source>
</reference>
<dbReference type="AlphaFoldDB" id="F7XBA2"/>
<dbReference type="Proteomes" id="UP000009045">
    <property type="component" value="Plasmid pSmeSM11c"/>
</dbReference>
<dbReference type="EMBL" id="CP001831">
    <property type="protein sequence ID" value="AEH81205.1"/>
    <property type="molecule type" value="Genomic_DNA"/>
</dbReference>
<protein>
    <submittedName>
        <fullName evidence="1">Uncharacterized protein</fullName>
    </submittedName>
</protein>
<proteinExistence type="predicted"/>
<accession>F7XBA2</accession>
<geneLocation type="plasmid" evidence="1 2">
    <name>pSmeSM11c</name>
</geneLocation>
<dbReference type="HOGENOM" id="CLU_1460362_0_0_5"/>
<evidence type="ECO:0000313" key="1">
    <source>
        <dbReference type="EMBL" id="AEH81205.1"/>
    </source>
</evidence>
<keyword evidence="1" id="KW-0614">Plasmid</keyword>